<dbReference type="Proteomes" id="UP000789572">
    <property type="component" value="Unassembled WGS sequence"/>
</dbReference>
<organism evidence="1 2">
    <name type="scientific">Paraglomus occultum</name>
    <dbReference type="NCBI Taxonomy" id="144539"/>
    <lineage>
        <taxon>Eukaryota</taxon>
        <taxon>Fungi</taxon>
        <taxon>Fungi incertae sedis</taxon>
        <taxon>Mucoromycota</taxon>
        <taxon>Glomeromycotina</taxon>
        <taxon>Glomeromycetes</taxon>
        <taxon>Paraglomerales</taxon>
        <taxon>Paraglomeraceae</taxon>
        <taxon>Paraglomus</taxon>
    </lineage>
</organism>
<dbReference type="AlphaFoldDB" id="A0A9N9E4G8"/>
<evidence type="ECO:0000313" key="2">
    <source>
        <dbReference type="Proteomes" id="UP000789572"/>
    </source>
</evidence>
<sequence length="67" mass="7951">METVILYAQIVVEEELYLYNRNDRKFWSLFPNDLQEITVIIHRGLQETVPRALDSVDLVDSREKRGD</sequence>
<keyword evidence="2" id="KW-1185">Reference proteome</keyword>
<protein>
    <submittedName>
        <fullName evidence="1">6667_t:CDS:1</fullName>
    </submittedName>
</protein>
<name>A0A9N9E4G8_9GLOM</name>
<accession>A0A9N9E4G8</accession>
<proteinExistence type="predicted"/>
<gene>
    <name evidence="1" type="ORF">POCULU_LOCUS10310</name>
</gene>
<evidence type="ECO:0000313" key="1">
    <source>
        <dbReference type="EMBL" id="CAG8658077.1"/>
    </source>
</evidence>
<reference evidence="1" key="1">
    <citation type="submission" date="2021-06" db="EMBL/GenBank/DDBJ databases">
        <authorList>
            <person name="Kallberg Y."/>
            <person name="Tangrot J."/>
            <person name="Rosling A."/>
        </authorList>
    </citation>
    <scope>NUCLEOTIDE SEQUENCE</scope>
    <source>
        <strain evidence="1">IA702</strain>
    </source>
</reference>
<comment type="caution">
    <text evidence="1">The sequence shown here is derived from an EMBL/GenBank/DDBJ whole genome shotgun (WGS) entry which is preliminary data.</text>
</comment>
<dbReference type="EMBL" id="CAJVPJ010005042">
    <property type="protein sequence ID" value="CAG8658077.1"/>
    <property type="molecule type" value="Genomic_DNA"/>
</dbReference>
<feature type="non-terminal residue" evidence="1">
    <location>
        <position position="1"/>
    </location>
</feature>